<dbReference type="GO" id="GO:0006412">
    <property type="term" value="P:translation"/>
    <property type="evidence" value="ECO:0007669"/>
    <property type="project" value="InterPro"/>
</dbReference>
<reference evidence="10" key="1">
    <citation type="journal article" date="2021" name="J. Phycol.">
        <title>Olisthodiscus represents a new class of Ochrophyta.</title>
        <authorList>
            <person name="Barcyte D."/>
            <person name="Eikrem W."/>
            <person name="Engesmo A."/>
            <person name="Seoane S."/>
            <person name="Wohlmann J."/>
            <person name="Horak A."/>
            <person name="Yurchenko T."/>
            <person name="Elias M."/>
        </authorList>
    </citation>
    <scope>NUCLEOTIDE SEQUENCE</scope>
    <source>
        <strain evidence="10">K-0444</strain>
    </source>
</reference>
<evidence type="ECO:0000313" key="10">
    <source>
        <dbReference type="EMBL" id="QQW50590.1"/>
    </source>
</evidence>
<dbReference type="PROSITE" id="PS00548">
    <property type="entry name" value="RIBOSOMAL_S3"/>
    <property type="match status" value="1"/>
</dbReference>
<dbReference type="PANTHER" id="PTHR11760">
    <property type="entry name" value="30S/40S RIBOSOMAL PROTEIN S3"/>
    <property type="match status" value="1"/>
</dbReference>
<dbReference type="GO" id="GO:0022627">
    <property type="term" value="C:cytosolic small ribosomal subunit"/>
    <property type="evidence" value="ECO:0007669"/>
    <property type="project" value="TreeGrafter"/>
</dbReference>
<dbReference type="GeneID" id="67154548"/>
<dbReference type="Gene3D" id="3.30.300.20">
    <property type="match status" value="1"/>
</dbReference>
<proteinExistence type="inferred from homology"/>
<name>A0A7U0QGE1_OLILU</name>
<geneLocation type="plastid" evidence="10"/>
<dbReference type="InterPro" id="IPR057258">
    <property type="entry name" value="Ribosomal_uS3"/>
</dbReference>
<evidence type="ECO:0000256" key="8">
    <source>
        <dbReference type="RuleBase" id="RU003624"/>
    </source>
</evidence>
<keyword evidence="2" id="KW-0699">rRNA-binding</keyword>
<evidence type="ECO:0000256" key="2">
    <source>
        <dbReference type="ARBA" id="ARBA00022730"/>
    </source>
</evidence>
<dbReference type="AlphaFoldDB" id="A0A7U0QGE1"/>
<dbReference type="InterPro" id="IPR005704">
    <property type="entry name" value="Ribosomal_uS3_bac-typ"/>
</dbReference>
<dbReference type="FunFam" id="3.30.300.20:FF:000001">
    <property type="entry name" value="30S ribosomal protein S3"/>
    <property type="match status" value="1"/>
</dbReference>
<dbReference type="InterPro" id="IPR001351">
    <property type="entry name" value="Ribosomal_uS3_C"/>
</dbReference>
<dbReference type="GO" id="GO:0003735">
    <property type="term" value="F:structural constituent of ribosome"/>
    <property type="evidence" value="ECO:0007669"/>
    <property type="project" value="InterPro"/>
</dbReference>
<comment type="similarity">
    <text evidence="1 8">Belongs to the universal ribosomal protein uS3 family.</text>
</comment>
<accession>A0A7U0QGE1</accession>
<keyword evidence="4 8" id="KW-0689">Ribosomal protein</keyword>
<dbReference type="InterPro" id="IPR009019">
    <property type="entry name" value="KH_sf_prok-type"/>
</dbReference>
<gene>
    <name evidence="10" type="primary">rps3</name>
</gene>
<feature type="domain" description="KH type-2" evidence="9">
    <location>
        <begin position="39"/>
        <end position="112"/>
    </location>
</feature>
<keyword evidence="3 7" id="KW-0694">RNA-binding</keyword>
<dbReference type="GO" id="GO:0019843">
    <property type="term" value="F:rRNA binding"/>
    <property type="evidence" value="ECO:0007669"/>
    <property type="project" value="UniProtKB-KW"/>
</dbReference>
<dbReference type="CDD" id="cd02412">
    <property type="entry name" value="KH-II_30S_S3"/>
    <property type="match status" value="1"/>
</dbReference>
<evidence type="ECO:0000256" key="1">
    <source>
        <dbReference type="ARBA" id="ARBA00010761"/>
    </source>
</evidence>
<evidence type="ECO:0000256" key="4">
    <source>
        <dbReference type="ARBA" id="ARBA00022980"/>
    </source>
</evidence>
<sequence>MGQKVHPLGFRINITRGHRSVWFSKFNNYANFLEEDYKIRQVIEKTLAKKGKITETIIERDNDGKTLEVKIHTANPAFVVGVNGTGLRVLQKNIRKVCKPNSKIKINLTPIGKNERNAILIADFLVEQLENRVAFRRALKSAKLYADAQNSGKGIKIQISGRLNGAEMARSDGDREGRVPLQTIRADIDYARRTAQTIYGLLGVKIWFFRGEV</sequence>
<dbReference type="InterPro" id="IPR018280">
    <property type="entry name" value="Ribosomal_uS3_CS"/>
</dbReference>
<dbReference type="RefSeq" id="YP_010152929.1">
    <property type="nucleotide sequence ID" value="NC_057170.1"/>
</dbReference>
<dbReference type="Pfam" id="PF07650">
    <property type="entry name" value="KH_2"/>
    <property type="match status" value="1"/>
</dbReference>
<evidence type="ECO:0000256" key="3">
    <source>
        <dbReference type="ARBA" id="ARBA00022884"/>
    </source>
</evidence>
<evidence type="ECO:0000256" key="7">
    <source>
        <dbReference type="PROSITE-ProRule" id="PRU00118"/>
    </source>
</evidence>
<dbReference type="HAMAP" id="MF_01309_B">
    <property type="entry name" value="Ribosomal_uS3_B"/>
    <property type="match status" value="1"/>
</dbReference>
<organism evidence="10">
    <name type="scientific">Olisthodiscus luteus</name>
    <name type="common">Marine phytoflagellate</name>
    <dbReference type="NCBI Taxonomy" id="83000"/>
    <lineage>
        <taxon>Eukaryota</taxon>
        <taxon>Sar</taxon>
        <taxon>Stramenopiles</taxon>
        <taxon>Ochrophyta</taxon>
        <taxon>Olisthodiscophyceae</taxon>
        <taxon>Olisthodiscaceae</taxon>
        <taxon>Olisthodiscus</taxon>
    </lineage>
</organism>
<dbReference type="Gene3D" id="3.30.1140.32">
    <property type="entry name" value="Ribosomal protein S3, C-terminal domain"/>
    <property type="match status" value="1"/>
</dbReference>
<dbReference type="InterPro" id="IPR004044">
    <property type="entry name" value="KH_dom_type_2"/>
</dbReference>
<evidence type="ECO:0000259" key="9">
    <source>
        <dbReference type="PROSITE" id="PS50823"/>
    </source>
</evidence>
<keyword evidence="5 8" id="KW-0687">Ribonucleoprotein</keyword>
<evidence type="ECO:0000256" key="6">
    <source>
        <dbReference type="ARBA" id="ARBA00035154"/>
    </source>
</evidence>
<dbReference type="PROSITE" id="PS50823">
    <property type="entry name" value="KH_TYPE_2"/>
    <property type="match status" value="1"/>
</dbReference>
<dbReference type="PANTHER" id="PTHR11760:SF19">
    <property type="entry name" value="SMALL RIBOSOMAL SUBUNIT PROTEIN US3C"/>
    <property type="match status" value="1"/>
</dbReference>
<dbReference type="Pfam" id="PF00189">
    <property type="entry name" value="Ribosomal_S3_C"/>
    <property type="match status" value="1"/>
</dbReference>
<keyword evidence="10" id="KW-0934">Plastid</keyword>
<dbReference type="InterPro" id="IPR036419">
    <property type="entry name" value="Ribosomal_S3_C_sf"/>
</dbReference>
<dbReference type="NCBIfam" id="TIGR01009">
    <property type="entry name" value="rpsC_bact"/>
    <property type="match status" value="1"/>
</dbReference>
<dbReference type="EMBL" id="MT859097">
    <property type="protein sequence ID" value="QQW50590.1"/>
    <property type="molecule type" value="Genomic_DNA"/>
</dbReference>
<dbReference type="SUPFAM" id="SSF54821">
    <property type="entry name" value="Ribosomal protein S3 C-terminal domain"/>
    <property type="match status" value="1"/>
</dbReference>
<dbReference type="SUPFAM" id="SSF54814">
    <property type="entry name" value="Prokaryotic type KH domain (KH-domain type II)"/>
    <property type="match status" value="1"/>
</dbReference>
<protein>
    <recommendedName>
        <fullName evidence="6">Small ribosomal subunit protein uS3c</fullName>
    </recommendedName>
</protein>
<evidence type="ECO:0000256" key="5">
    <source>
        <dbReference type="ARBA" id="ARBA00023274"/>
    </source>
</evidence>
<dbReference type="InterPro" id="IPR015946">
    <property type="entry name" value="KH_dom-like_a/b"/>
</dbReference>